<proteinExistence type="predicted"/>
<evidence type="ECO:0000313" key="4">
    <source>
        <dbReference type="Proteomes" id="UP000620124"/>
    </source>
</evidence>
<evidence type="ECO:0000313" key="3">
    <source>
        <dbReference type="EMBL" id="KAF7366226.1"/>
    </source>
</evidence>
<gene>
    <name evidence="3" type="ORF">MVEN_00499800</name>
</gene>
<name>A0A8H6YWR9_9AGAR</name>
<keyword evidence="4" id="KW-1185">Reference proteome</keyword>
<feature type="compositionally biased region" description="Polar residues" evidence="1">
    <location>
        <begin position="1"/>
        <end position="11"/>
    </location>
</feature>
<dbReference type="AlphaFoldDB" id="A0A8H6YWR9"/>
<feature type="compositionally biased region" description="Polar residues" evidence="1">
    <location>
        <begin position="194"/>
        <end position="208"/>
    </location>
</feature>
<dbReference type="InterPro" id="IPR045341">
    <property type="entry name" value="DUF6532"/>
</dbReference>
<feature type="domain" description="DUF6532" evidence="2">
    <location>
        <begin position="229"/>
        <end position="364"/>
    </location>
</feature>
<accession>A0A8H6YWR9</accession>
<reference evidence="3" key="1">
    <citation type="submission" date="2020-05" db="EMBL/GenBank/DDBJ databases">
        <title>Mycena genomes resolve the evolution of fungal bioluminescence.</title>
        <authorList>
            <person name="Tsai I.J."/>
        </authorList>
    </citation>
    <scope>NUCLEOTIDE SEQUENCE</scope>
    <source>
        <strain evidence="3">CCC161011</strain>
    </source>
</reference>
<dbReference type="Pfam" id="PF20149">
    <property type="entry name" value="DUF6532"/>
    <property type="match status" value="1"/>
</dbReference>
<protein>
    <recommendedName>
        <fullName evidence="2">DUF6532 domain-containing protein</fullName>
    </recommendedName>
</protein>
<feature type="compositionally biased region" description="Polar residues" evidence="1">
    <location>
        <begin position="97"/>
        <end position="119"/>
    </location>
</feature>
<evidence type="ECO:0000259" key="2">
    <source>
        <dbReference type="Pfam" id="PF20149"/>
    </source>
</evidence>
<organism evidence="3 4">
    <name type="scientific">Mycena venus</name>
    <dbReference type="NCBI Taxonomy" id="2733690"/>
    <lineage>
        <taxon>Eukaryota</taxon>
        <taxon>Fungi</taxon>
        <taxon>Dikarya</taxon>
        <taxon>Basidiomycota</taxon>
        <taxon>Agaricomycotina</taxon>
        <taxon>Agaricomycetes</taxon>
        <taxon>Agaricomycetidae</taxon>
        <taxon>Agaricales</taxon>
        <taxon>Marasmiineae</taxon>
        <taxon>Mycenaceae</taxon>
        <taxon>Mycena</taxon>
    </lineage>
</organism>
<evidence type="ECO:0000256" key="1">
    <source>
        <dbReference type="SAM" id="MobiDB-lite"/>
    </source>
</evidence>
<dbReference type="OrthoDB" id="3257342at2759"/>
<comment type="caution">
    <text evidence="3">The sequence shown here is derived from an EMBL/GenBank/DDBJ whole genome shotgun (WGS) entry which is preliminary data.</text>
</comment>
<feature type="compositionally biased region" description="Basic and acidic residues" evidence="1">
    <location>
        <begin position="12"/>
        <end position="48"/>
    </location>
</feature>
<dbReference type="Proteomes" id="UP000620124">
    <property type="component" value="Unassembled WGS sequence"/>
</dbReference>
<dbReference type="EMBL" id="JACAZI010000003">
    <property type="protein sequence ID" value="KAF7366226.1"/>
    <property type="molecule type" value="Genomic_DNA"/>
</dbReference>
<feature type="compositionally biased region" description="Basic and acidic residues" evidence="1">
    <location>
        <begin position="123"/>
        <end position="164"/>
    </location>
</feature>
<feature type="region of interest" description="Disordered" evidence="1">
    <location>
        <begin position="1"/>
        <end position="216"/>
    </location>
</feature>
<sequence>MPSRNPKTTSSNDDRLSGREKSREQRIRRPTDKEAQRRQEIDDTDKAKLAKLQRATARKVVHDSNSELDPAEQEQEPAFSSQVVPSKPTETKVKALTQRTSKIPPTSTQVFRNITNERNPSSHHSDGHDPTDQRSDRSREDTFSDRQVTDEVRYARSESREWRGRPRSRSTSPAAASIRGRSPSAGDKRHRSSSVDSVIAETQAQKLSAGSGRPKVADFDDLTQETAKEAIGAYRCMLAARDPYPDAGTSSEWSKESWGYGQENAGTKVALTPVLAKIVTKRGSQFRGELKTKAVPVVTCALKFQTGGNKKILKANRKKAEDLLEGNSFVYEDPVAKTGLYQTFLIQLIANLMWFANKSDEGIKD</sequence>